<reference evidence="2" key="1">
    <citation type="journal article" date="2019" name="Int. J. Syst. Evol. Microbiol.">
        <title>The Global Catalogue of Microorganisms (GCM) 10K type strain sequencing project: providing services to taxonomists for standard genome sequencing and annotation.</title>
        <authorList>
            <consortium name="The Broad Institute Genomics Platform"/>
            <consortium name="The Broad Institute Genome Sequencing Center for Infectious Disease"/>
            <person name="Wu L."/>
            <person name="Ma J."/>
        </authorList>
    </citation>
    <scope>NUCLEOTIDE SEQUENCE [LARGE SCALE GENOMIC DNA]</scope>
    <source>
        <strain evidence="2">JCM 9377</strain>
    </source>
</reference>
<dbReference type="InterPro" id="IPR011009">
    <property type="entry name" value="Kinase-like_dom_sf"/>
</dbReference>
<protein>
    <recommendedName>
        <fullName evidence="3">Aminoglycoside phosphotransferase domain-containing protein</fullName>
    </recommendedName>
</protein>
<evidence type="ECO:0008006" key="3">
    <source>
        <dbReference type="Google" id="ProtNLM"/>
    </source>
</evidence>
<keyword evidence="2" id="KW-1185">Reference proteome</keyword>
<evidence type="ECO:0000313" key="1">
    <source>
        <dbReference type="EMBL" id="GAA3200679.1"/>
    </source>
</evidence>
<dbReference type="RefSeq" id="WP_344823373.1">
    <property type="nucleotide sequence ID" value="NZ_BAAAUV010000003.1"/>
</dbReference>
<accession>A0ABP6Q1T6</accession>
<evidence type="ECO:0000313" key="2">
    <source>
        <dbReference type="Proteomes" id="UP001501237"/>
    </source>
</evidence>
<organism evidence="1 2">
    <name type="scientific">Actinocorallia longicatena</name>
    <dbReference type="NCBI Taxonomy" id="111803"/>
    <lineage>
        <taxon>Bacteria</taxon>
        <taxon>Bacillati</taxon>
        <taxon>Actinomycetota</taxon>
        <taxon>Actinomycetes</taxon>
        <taxon>Streptosporangiales</taxon>
        <taxon>Thermomonosporaceae</taxon>
        <taxon>Actinocorallia</taxon>
    </lineage>
</organism>
<dbReference type="EMBL" id="BAAAUV010000003">
    <property type="protein sequence ID" value="GAA3200679.1"/>
    <property type="molecule type" value="Genomic_DNA"/>
</dbReference>
<dbReference type="Proteomes" id="UP001501237">
    <property type="component" value="Unassembled WGS sequence"/>
</dbReference>
<name>A0ABP6Q1T6_9ACTN</name>
<proteinExistence type="predicted"/>
<sequence length="400" mass="42537">MDPLATAGPTLRLLLDQLWPAESGAVVIAGGGAVPGGHRVVEEYAVVPRLRSAQFLVPLASRRAAAASLLRYNALRAPKTRAVRAVLGQGFRLGLGGLFDRIAVCVPSGGSATLVEHLAGALGRGPLCFGVGVRPLDPNSKPTLQLFTLDGVPVGYAKIGWNDATRALVANEAESIGALPALPSAHVPGVLYHGAWNGRLITVTAPLPPAVRGHRALDVPPPRELTDTFSGPPVRSALAASDFWKRLRAETSDPPGGQPGDDGDRTVVEALRAALDRIEAAHGHREIGFGRWHGDWVPWNLGVHRGTVQIWDWEHSSAQAPLGLDLLHWRFQVALVSRGLPLADAVTAVRRSSAEDSLLGDLYLLEMFVRTWRLRRGGGGWNPAIHPAQLAVLAEIGVEA</sequence>
<gene>
    <name evidence="1" type="ORF">GCM10010468_13500</name>
</gene>
<comment type="caution">
    <text evidence="1">The sequence shown here is derived from an EMBL/GenBank/DDBJ whole genome shotgun (WGS) entry which is preliminary data.</text>
</comment>
<dbReference type="SUPFAM" id="SSF56112">
    <property type="entry name" value="Protein kinase-like (PK-like)"/>
    <property type="match status" value="1"/>
</dbReference>